<dbReference type="InterPro" id="IPR017850">
    <property type="entry name" value="Alkaline_phosphatase_core_sf"/>
</dbReference>
<organism evidence="4 7">
    <name type="scientific">Ustilaginoidea virens</name>
    <name type="common">Rice false smut fungus</name>
    <name type="synonym">Villosiclava virens</name>
    <dbReference type="NCBI Taxonomy" id="1159556"/>
    <lineage>
        <taxon>Eukaryota</taxon>
        <taxon>Fungi</taxon>
        <taxon>Dikarya</taxon>
        <taxon>Ascomycota</taxon>
        <taxon>Pezizomycotina</taxon>
        <taxon>Sordariomycetes</taxon>
        <taxon>Hypocreomycetidae</taxon>
        <taxon>Hypocreales</taxon>
        <taxon>Clavicipitaceae</taxon>
        <taxon>Ustilaginoidea</taxon>
    </lineage>
</organism>
<dbReference type="EMBL" id="CP072758">
    <property type="protein sequence ID" value="QUC23389.1"/>
    <property type="molecule type" value="Genomic_DNA"/>
</dbReference>
<dbReference type="Proteomes" id="UP000027002">
    <property type="component" value="Chromosome 6"/>
</dbReference>
<dbReference type="KEGG" id="uvi:66068407"/>
<reference evidence="4" key="1">
    <citation type="journal article" date="2016" name="Genome Announc.">
        <title>Genome Sequence of Ustilaginoidea virens IPU010, a Rice Pathogenic Fungus Causing False Smut.</title>
        <authorList>
            <person name="Kumagai T."/>
            <person name="Ishii T."/>
            <person name="Terai G."/>
            <person name="Umemura M."/>
            <person name="Machida M."/>
            <person name="Asai K."/>
        </authorList>
    </citation>
    <scope>NUCLEOTIDE SEQUENCE [LARGE SCALE GENOMIC DNA]</scope>
    <source>
        <strain evidence="4">IPU010</strain>
    </source>
</reference>
<keyword evidence="2" id="KW-1133">Transmembrane helix</keyword>
<keyword evidence="2" id="KW-0472">Membrane</keyword>
<dbReference type="Gene3D" id="3.40.720.10">
    <property type="entry name" value="Alkaline Phosphatase, subunit A"/>
    <property type="match status" value="1"/>
</dbReference>
<evidence type="ECO:0000256" key="2">
    <source>
        <dbReference type="SAM" id="Phobius"/>
    </source>
</evidence>
<evidence type="ECO:0000313" key="5">
    <source>
        <dbReference type="EMBL" id="QUC23389.1"/>
    </source>
</evidence>
<name>A0A063BK83_USTVR</name>
<dbReference type="SUPFAM" id="SSF53649">
    <property type="entry name" value="Alkaline phosphatase-like"/>
    <property type="match status" value="1"/>
</dbReference>
<reference evidence="7" key="2">
    <citation type="journal article" date="2016" name="Genome Announc.">
        <title>Genome sequence of Ustilaginoidea virens IPU010, a rice pathogenic fungus causing false smut.</title>
        <authorList>
            <person name="Kumagai T."/>
            <person name="Ishii T."/>
            <person name="Terai G."/>
            <person name="Umemura M."/>
            <person name="Machida M."/>
            <person name="Asai K."/>
        </authorList>
    </citation>
    <scope>NUCLEOTIDE SEQUENCE [LARGE SCALE GENOMIC DNA]</scope>
    <source>
        <strain evidence="7">IPU010</strain>
    </source>
</reference>
<dbReference type="PANTHER" id="PTHR43751">
    <property type="entry name" value="SULFATASE"/>
    <property type="match status" value="1"/>
</dbReference>
<dbReference type="InterPro" id="IPR000917">
    <property type="entry name" value="Sulfatase_N"/>
</dbReference>
<evidence type="ECO:0000259" key="3">
    <source>
        <dbReference type="Pfam" id="PF00884"/>
    </source>
</evidence>
<keyword evidence="2" id="KW-0812">Transmembrane</keyword>
<proteinExistence type="predicted"/>
<reference evidence="5" key="3">
    <citation type="submission" date="2020-03" db="EMBL/GenBank/DDBJ databases">
        <title>A mixture of massive structural variations and highly conserved coding sequences in Ustilaginoidea virens genome.</title>
        <authorList>
            <person name="Zhang K."/>
            <person name="Zhao Z."/>
            <person name="Zhang Z."/>
            <person name="Li Y."/>
            <person name="Hsiang T."/>
            <person name="Sun W."/>
        </authorList>
    </citation>
    <scope>NUCLEOTIDE SEQUENCE</scope>
    <source>
        <strain evidence="5">UV-8b</strain>
    </source>
</reference>
<dbReference type="Pfam" id="PF00884">
    <property type="entry name" value="Sulfatase"/>
    <property type="match status" value="1"/>
</dbReference>
<dbReference type="HOGENOM" id="CLU_016056_0_0_1"/>
<feature type="transmembrane region" description="Helical" evidence="2">
    <location>
        <begin position="82"/>
        <end position="102"/>
    </location>
</feature>
<feature type="transmembrane region" description="Helical" evidence="2">
    <location>
        <begin position="51"/>
        <end position="70"/>
    </location>
</feature>
<dbReference type="Proteomes" id="UP000054053">
    <property type="component" value="Unassembled WGS sequence"/>
</dbReference>
<dbReference type="GeneID" id="66068407"/>
<dbReference type="EMBL" id="BBTG02000029">
    <property type="protein sequence ID" value="GAO19640.1"/>
    <property type="molecule type" value="Genomic_DNA"/>
</dbReference>
<dbReference type="OrthoDB" id="103349at2759"/>
<feature type="transmembrane region" description="Helical" evidence="2">
    <location>
        <begin position="122"/>
        <end position="141"/>
    </location>
</feature>
<gene>
    <name evidence="5" type="ORF">UV8b_07630</name>
    <name evidence="4" type="ORF">UVI_02045670</name>
</gene>
<keyword evidence="6" id="KW-1185">Reference proteome</keyword>
<feature type="domain" description="Sulfatase N-terminal" evidence="3">
    <location>
        <begin position="391"/>
        <end position="732"/>
    </location>
</feature>
<protein>
    <recommendedName>
        <fullName evidence="3">Sulfatase N-terminal domain-containing protein</fullName>
    </recommendedName>
</protein>
<sequence>MDLSASGRLSPRPRRHASSADRLPSPSPSTPCLSTGRLLSGLVTRFFNRRFAFALPTVCVLGSKVVHICSHKSALSAVHFKRWSFSFFAQDLLLILLFRFLFDKSCLNGARWVQLAGKTLAWLLAPIATALGVFNVCFFLLTGAEVHWRNIAFASDASSRALLLSGLLTLVTVASCAVLTAWALQDLLYLVAGMATDTLKWPLRRFVLRRPQGSGSIVEYTALDDSYDDDNDDNDDVKWPKESLERASAREGKPRRCMPLLRAASYALVAIVLIAQVVCTAIRPHESSLIFLSWTSILLPFVDFSSTSPNLKHLLPYYNNGINYEWDNRTALLPPTPLPWLSQEPKIPGFDDWYKSKKHYNASADPLKISNLGSELLPLLREKLGDVEIRHVVIIFLESTRKDVFPLKKHGMIDAKLSDTYVPGHMPKEVEERLATLTPTANYLTGDYDDGFEHETRRARGGISFNNAYTTATYTLKSLTGTLCGVTPLLADFNLEYNHHIYQPCLAQIFEALNHVDGAKDDEPFVGYKWVSSFMQSVTFDFDKFGDLMLKLGFPADRLIDREYLKSDKAKFGRVDLPDVNYFGMVEAPLEDYIRDAFASAEKKKERVFLTHITSTSHHPFGMPRNETYVPLSKTGHDDLSHYLNAIGYDDRWLAKIVGMLDEHNVANETLLVVLGDHGLSMPENDIVSAYYNPNVGSNHVPLVISHPHLPAMSVDEPVIASQILPTILDVLVETKSLGAAHKRALRDLMANYEGQSLLRKQEKAGPDGRGNWQFTILNPGRAMLSVRDARQPSLRLIVPVIDNIEWQLTNVSSDPKEQHPIAGFNFASFLEKIEDSHGVETAEWAEEAAFVSRWWVEENSKRWRYGPWSE</sequence>
<accession>A0A063BK83</accession>
<dbReference type="PANTHER" id="PTHR43751:SF3">
    <property type="entry name" value="SULFATASE N-TERMINAL DOMAIN-CONTAINING PROTEIN"/>
    <property type="match status" value="1"/>
</dbReference>
<evidence type="ECO:0000313" key="6">
    <source>
        <dbReference type="Proteomes" id="UP000027002"/>
    </source>
</evidence>
<dbReference type="AlphaFoldDB" id="A0A063BK83"/>
<feature type="transmembrane region" description="Helical" evidence="2">
    <location>
        <begin position="263"/>
        <end position="282"/>
    </location>
</feature>
<evidence type="ECO:0000256" key="1">
    <source>
        <dbReference type="SAM" id="MobiDB-lite"/>
    </source>
</evidence>
<dbReference type="InterPro" id="IPR052701">
    <property type="entry name" value="GAG_Ulvan_Degrading_Sulfatases"/>
</dbReference>
<evidence type="ECO:0000313" key="7">
    <source>
        <dbReference type="Proteomes" id="UP000054053"/>
    </source>
</evidence>
<dbReference type="RefSeq" id="XP_043001062.1">
    <property type="nucleotide sequence ID" value="XM_043145127.1"/>
</dbReference>
<dbReference type="STRING" id="1159556.A0A063BK83"/>
<feature type="region of interest" description="Disordered" evidence="1">
    <location>
        <begin position="1"/>
        <end position="30"/>
    </location>
</feature>
<feature type="transmembrane region" description="Helical" evidence="2">
    <location>
        <begin position="162"/>
        <end position="184"/>
    </location>
</feature>
<evidence type="ECO:0000313" key="4">
    <source>
        <dbReference type="EMBL" id="GAO19640.1"/>
    </source>
</evidence>